<keyword evidence="4" id="KW-1185">Reference proteome</keyword>
<feature type="domain" description="Halobacterial output" evidence="2">
    <location>
        <begin position="2"/>
        <end position="64"/>
    </location>
</feature>
<evidence type="ECO:0000313" key="3">
    <source>
        <dbReference type="EMBL" id="MCL9813438.1"/>
    </source>
</evidence>
<dbReference type="EMBL" id="JAKRVY010000003">
    <property type="protein sequence ID" value="MCL9813438.1"/>
    <property type="molecule type" value="Genomic_DNA"/>
</dbReference>
<feature type="region of interest" description="Disordered" evidence="1">
    <location>
        <begin position="56"/>
        <end position="78"/>
    </location>
</feature>
<protein>
    <recommendedName>
        <fullName evidence="2">Halobacterial output domain-containing protein</fullName>
    </recommendedName>
</protein>
<gene>
    <name evidence="3" type="ORF">AArcSt11_07185</name>
</gene>
<dbReference type="AlphaFoldDB" id="A0AAE3FRB8"/>
<reference evidence="3 4" key="1">
    <citation type="journal article" date="2022" name="Syst. Appl. Microbiol.">
        <title>Natronocalculus amylovorans gen. nov., sp. nov., and Natranaeroarchaeum aerophilus sp. nov., dominant culturable amylolytic natronoarchaea from hypersaline soda lakes in southwestern Siberia.</title>
        <authorList>
            <person name="Sorokin D.Y."/>
            <person name="Elcheninov A.G."/>
            <person name="Khizhniak T.V."/>
            <person name="Koenen M."/>
            <person name="Bale N.J."/>
            <person name="Damste J.S.S."/>
            <person name="Kublanov I.V."/>
        </authorList>
    </citation>
    <scope>NUCLEOTIDE SEQUENCE [LARGE SCALE GENOMIC DNA]</scope>
    <source>
        <strain evidence="3 4">AArc-St1-1</strain>
    </source>
</reference>
<sequence length="78" mass="8300">MAIVSSLASVLDVDPIELEPLQYSVDIDALNDVVDHANDEMNVSFQFEGYDVSVSTDGTIDLTPPDEGPTADMGRGAN</sequence>
<evidence type="ECO:0000256" key="1">
    <source>
        <dbReference type="SAM" id="MobiDB-lite"/>
    </source>
</evidence>
<organism evidence="3 4">
    <name type="scientific">Natranaeroarchaeum aerophilus</name>
    <dbReference type="NCBI Taxonomy" id="2917711"/>
    <lineage>
        <taxon>Archaea</taxon>
        <taxon>Methanobacteriati</taxon>
        <taxon>Methanobacteriota</taxon>
        <taxon>Stenosarchaea group</taxon>
        <taxon>Halobacteria</taxon>
        <taxon>Halobacteriales</taxon>
        <taxon>Natronoarchaeaceae</taxon>
        <taxon>Natranaeroarchaeum</taxon>
    </lineage>
</organism>
<dbReference type="Pfam" id="PF18545">
    <property type="entry name" value="HalOD1"/>
    <property type="match status" value="1"/>
</dbReference>
<proteinExistence type="predicted"/>
<evidence type="ECO:0000313" key="4">
    <source>
        <dbReference type="Proteomes" id="UP001202674"/>
    </source>
</evidence>
<name>A0AAE3FRB8_9EURY</name>
<dbReference type="RefSeq" id="WP_250595872.1">
    <property type="nucleotide sequence ID" value="NZ_JAKRVY010000003.1"/>
</dbReference>
<dbReference type="InterPro" id="IPR040624">
    <property type="entry name" value="HalOD1"/>
</dbReference>
<comment type="caution">
    <text evidence="3">The sequence shown here is derived from an EMBL/GenBank/DDBJ whole genome shotgun (WGS) entry which is preliminary data.</text>
</comment>
<evidence type="ECO:0000259" key="2">
    <source>
        <dbReference type="Pfam" id="PF18545"/>
    </source>
</evidence>
<accession>A0AAE3FRB8</accession>
<dbReference type="Proteomes" id="UP001202674">
    <property type="component" value="Unassembled WGS sequence"/>
</dbReference>